<evidence type="ECO:0000256" key="1">
    <source>
        <dbReference type="SAM" id="Phobius"/>
    </source>
</evidence>
<sequence length="51" mass="6283">MLPFRLSSHYVICSFSAKQKDWMKKCLYWHINTFLLFFNCLPFNTFTKTKR</sequence>
<keyword evidence="1" id="KW-0472">Membrane</keyword>
<name>A0A0E9Y0F2_ANGAN</name>
<keyword evidence="1" id="KW-1133">Transmembrane helix</keyword>
<protein>
    <submittedName>
        <fullName evidence="2">Uncharacterized protein</fullName>
    </submittedName>
</protein>
<accession>A0A0E9Y0F2</accession>
<feature type="transmembrane region" description="Helical" evidence="1">
    <location>
        <begin position="27"/>
        <end position="46"/>
    </location>
</feature>
<keyword evidence="1" id="KW-0812">Transmembrane</keyword>
<organism evidence="2">
    <name type="scientific">Anguilla anguilla</name>
    <name type="common">European freshwater eel</name>
    <name type="synonym">Muraena anguilla</name>
    <dbReference type="NCBI Taxonomy" id="7936"/>
    <lineage>
        <taxon>Eukaryota</taxon>
        <taxon>Metazoa</taxon>
        <taxon>Chordata</taxon>
        <taxon>Craniata</taxon>
        <taxon>Vertebrata</taxon>
        <taxon>Euteleostomi</taxon>
        <taxon>Actinopterygii</taxon>
        <taxon>Neopterygii</taxon>
        <taxon>Teleostei</taxon>
        <taxon>Anguilliformes</taxon>
        <taxon>Anguillidae</taxon>
        <taxon>Anguilla</taxon>
    </lineage>
</organism>
<dbReference type="AlphaFoldDB" id="A0A0E9Y0F2"/>
<proteinExistence type="predicted"/>
<dbReference type="EMBL" id="GBXM01001169">
    <property type="protein sequence ID" value="JAI07409.1"/>
    <property type="molecule type" value="Transcribed_RNA"/>
</dbReference>
<reference evidence="2" key="1">
    <citation type="submission" date="2014-11" db="EMBL/GenBank/DDBJ databases">
        <authorList>
            <person name="Amaro Gonzalez C."/>
        </authorList>
    </citation>
    <scope>NUCLEOTIDE SEQUENCE</scope>
</reference>
<evidence type="ECO:0000313" key="2">
    <source>
        <dbReference type="EMBL" id="JAI07409.1"/>
    </source>
</evidence>
<reference evidence="2" key="2">
    <citation type="journal article" date="2015" name="Fish Shellfish Immunol.">
        <title>Early steps in the European eel (Anguilla anguilla)-Vibrio vulnificus interaction in the gills: Role of the RtxA13 toxin.</title>
        <authorList>
            <person name="Callol A."/>
            <person name="Pajuelo D."/>
            <person name="Ebbesson L."/>
            <person name="Teles M."/>
            <person name="MacKenzie S."/>
            <person name="Amaro C."/>
        </authorList>
    </citation>
    <scope>NUCLEOTIDE SEQUENCE</scope>
</reference>